<reference evidence="3" key="1">
    <citation type="journal article" date="2019" name="Int. J. Syst. Evol. Microbiol.">
        <title>The Global Catalogue of Microorganisms (GCM) 10K type strain sequencing project: providing services to taxonomists for standard genome sequencing and annotation.</title>
        <authorList>
            <consortium name="The Broad Institute Genomics Platform"/>
            <consortium name="The Broad Institute Genome Sequencing Center for Infectious Disease"/>
            <person name="Wu L."/>
            <person name="Ma J."/>
        </authorList>
    </citation>
    <scope>NUCLEOTIDE SEQUENCE [LARGE SCALE GENOMIC DNA]</scope>
    <source>
        <strain evidence="3">JCM 18324</strain>
    </source>
</reference>
<keyword evidence="3" id="KW-1185">Reference proteome</keyword>
<dbReference type="EMBL" id="BAABJV010000005">
    <property type="protein sequence ID" value="GAA4776798.1"/>
    <property type="molecule type" value="Genomic_DNA"/>
</dbReference>
<comment type="caution">
    <text evidence="2">The sequence shown here is derived from an EMBL/GenBank/DDBJ whole genome shotgun (WGS) entry which is preliminary data.</text>
</comment>
<evidence type="ECO:0008006" key="4">
    <source>
        <dbReference type="Google" id="ProtNLM"/>
    </source>
</evidence>
<evidence type="ECO:0000313" key="2">
    <source>
        <dbReference type="EMBL" id="GAA4776798.1"/>
    </source>
</evidence>
<dbReference type="Proteomes" id="UP001501147">
    <property type="component" value="Unassembled WGS sequence"/>
</dbReference>
<accession>A0ABP9A9R0</accession>
<proteinExistence type="predicted"/>
<keyword evidence="1" id="KW-0732">Signal</keyword>
<evidence type="ECO:0000313" key="3">
    <source>
        <dbReference type="Proteomes" id="UP001501147"/>
    </source>
</evidence>
<evidence type="ECO:0000256" key="1">
    <source>
        <dbReference type="SAM" id="SignalP"/>
    </source>
</evidence>
<gene>
    <name evidence="2" type="ORF">GCM10023329_27040</name>
</gene>
<organism evidence="2 3">
    <name type="scientific">Streptomyces sanyensis</name>
    <dbReference type="NCBI Taxonomy" id="568869"/>
    <lineage>
        <taxon>Bacteria</taxon>
        <taxon>Bacillati</taxon>
        <taxon>Actinomycetota</taxon>
        <taxon>Actinomycetes</taxon>
        <taxon>Kitasatosporales</taxon>
        <taxon>Streptomycetaceae</taxon>
        <taxon>Streptomyces</taxon>
    </lineage>
</organism>
<dbReference type="RefSeq" id="WP_345613579.1">
    <property type="nucleotide sequence ID" value="NZ_BAABJV010000005.1"/>
</dbReference>
<feature type="signal peptide" evidence="1">
    <location>
        <begin position="1"/>
        <end position="24"/>
    </location>
</feature>
<protein>
    <recommendedName>
        <fullName evidence="4">Secreted protein</fullName>
    </recommendedName>
</protein>
<sequence length="114" mass="12284">MRIRRLAAAGVAVAGLVVFAPATASALWSYNGDDYSYDHNSRNNITTCDKESDQTGVKAVYEYGLGARDEVKDGDGNNGVCAGEGTPGPLLINGHQTCETPHFWPDSCGNWKRY</sequence>
<name>A0ABP9A9R0_9ACTN</name>
<feature type="chain" id="PRO_5045828399" description="Secreted protein" evidence="1">
    <location>
        <begin position="25"/>
        <end position="114"/>
    </location>
</feature>